<comment type="caution">
    <text evidence="2">The sequence shown here is derived from an EMBL/GenBank/DDBJ whole genome shotgun (WGS) entry which is preliminary data.</text>
</comment>
<protein>
    <submittedName>
        <fullName evidence="2">Uncharacterized protein</fullName>
    </submittedName>
</protein>
<name>A0A8J3ZQK2_9ACTN</name>
<organism evidence="2 3">
    <name type="scientific">Virgisporangium ochraceum</name>
    <dbReference type="NCBI Taxonomy" id="65505"/>
    <lineage>
        <taxon>Bacteria</taxon>
        <taxon>Bacillati</taxon>
        <taxon>Actinomycetota</taxon>
        <taxon>Actinomycetes</taxon>
        <taxon>Micromonosporales</taxon>
        <taxon>Micromonosporaceae</taxon>
        <taxon>Virgisporangium</taxon>
    </lineage>
</organism>
<dbReference type="RefSeq" id="WP_203928313.1">
    <property type="nucleotide sequence ID" value="NZ_BOPH01000039.1"/>
</dbReference>
<evidence type="ECO:0000256" key="1">
    <source>
        <dbReference type="SAM" id="MobiDB-lite"/>
    </source>
</evidence>
<dbReference type="AlphaFoldDB" id="A0A8J3ZQK2"/>
<feature type="region of interest" description="Disordered" evidence="1">
    <location>
        <begin position="115"/>
        <end position="138"/>
    </location>
</feature>
<gene>
    <name evidence="2" type="ORF">Voc01_032890</name>
</gene>
<reference evidence="2" key="1">
    <citation type="submission" date="2021-01" db="EMBL/GenBank/DDBJ databases">
        <title>Whole genome shotgun sequence of Virgisporangium ochraceum NBRC 16418.</title>
        <authorList>
            <person name="Komaki H."/>
            <person name="Tamura T."/>
        </authorList>
    </citation>
    <scope>NUCLEOTIDE SEQUENCE</scope>
    <source>
        <strain evidence="2">NBRC 16418</strain>
    </source>
</reference>
<keyword evidence="3" id="KW-1185">Reference proteome</keyword>
<dbReference type="Proteomes" id="UP000635606">
    <property type="component" value="Unassembled WGS sequence"/>
</dbReference>
<proteinExistence type="predicted"/>
<evidence type="ECO:0000313" key="2">
    <source>
        <dbReference type="EMBL" id="GIJ68372.1"/>
    </source>
</evidence>
<dbReference type="EMBL" id="BOPH01000039">
    <property type="protein sequence ID" value="GIJ68372.1"/>
    <property type="molecule type" value="Genomic_DNA"/>
</dbReference>
<accession>A0A8J3ZQK2</accession>
<sequence>MTGYERLYVSHHQFLVHAGTVHGDLPLHSVGDRLVQVTGASTLTVLTGPHSARLPVRVTVGRPGPDDGFDAASEATLFCERGSLSVGGLMGDFPEALVGLAVGAGLVRVRVHARDRRRDGVPTGTAGPHGQDGTAGPHGTERYEIFVWPVTADAGVVTIADDLVGIAPRHRYDRAATWALRHLLAAADPPPGEARLRAASGDPPWCYPRVEVRRPATGRSFDRFGLTPDGDDLVLPVGDALLRFRFEPAPPDTVRATVRWASPPGRAVPVPDPEPSTVELSTAGLVHRGVRAADAVPLGLLWDHLLRHDGGPRHPWEPVFAAAAAEEAHRAAGLRRRREEEELRRWGGRMPSPRIRTLRANARRLWQLDPDLVEALDAATPDRQRAVARWSARRACAVSRLDTVGWVAEALAAVERDEPLPFDDGAAAFRRLLDDPRAPSTTVCGPDGRPNWSQQALAFPALLAAADADPLVAAVDAVEAAAAAHGDAHRDVLAEVRAFVEGLEFPP</sequence>
<evidence type="ECO:0000313" key="3">
    <source>
        <dbReference type="Proteomes" id="UP000635606"/>
    </source>
</evidence>